<proteinExistence type="inferred from homology"/>
<evidence type="ECO:0000256" key="1">
    <source>
        <dbReference type="ARBA" id="ARBA00004196"/>
    </source>
</evidence>
<evidence type="ECO:0000256" key="2">
    <source>
        <dbReference type="ARBA" id="ARBA00022448"/>
    </source>
</evidence>
<dbReference type="InterPro" id="IPR006127">
    <property type="entry name" value="ZnuA-like"/>
</dbReference>
<dbReference type="PANTHER" id="PTHR42953">
    <property type="entry name" value="HIGH-AFFINITY ZINC UPTAKE SYSTEM PROTEIN ZNUA-RELATED"/>
    <property type="match status" value="1"/>
</dbReference>
<protein>
    <submittedName>
        <fullName evidence="7">Zinc ABC transporter, substrate-binding protein ZnuA</fullName>
    </submittedName>
</protein>
<dbReference type="PRINTS" id="PR00691">
    <property type="entry name" value="ADHESINB"/>
</dbReference>
<reference evidence="7" key="1">
    <citation type="submission" date="2020-02" db="EMBL/GenBank/DDBJ databases">
        <authorList>
            <person name="Meier V. D."/>
        </authorList>
    </citation>
    <scope>NUCLEOTIDE SEQUENCE</scope>
    <source>
        <strain evidence="7">AVDCRST_MAG05</strain>
    </source>
</reference>
<name>A0A6J4RZZ8_9ACTN</name>
<dbReference type="GO" id="GO:0046872">
    <property type="term" value="F:metal ion binding"/>
    <property type="evidence" value="ECO:0007669"/>
    <property type="project" value="UniProtKB-KW"/>
</dbReference>
<dbReference type="InterPro" id="IPR006128">
    <property type="entry name" value="Lipoprotein_PsaA-like"/>
</dbReference>
<dbReference type="Gene3D" id="3.40.50.1980">
    <property type="entry name" value="Nitrogenase molybdenum iron protein domain"/>
    <property type="match status" value="2"/>
</dbReference>
<keyword evidence="2 5" id="KW-0813">Transport</keyword>
<dbReference type="Pfam" id="PF01297">
    <property type="entry name" value="ZnuA"/>
    <property type="match status" value="1"/>
</dbReference>
<comment type="similarity">
    <text evidence="5">Belongs to the bacterial solute-binding protein 9 family.</text>
</comment>
<dbReference type="EMBL" id="CADCVM010000133">
    <property type="protein sequence ID" value="CAA9479549.1"/>
    <property type="molecule type" value="Genomic_DNA"/>
</dbReference>
<evidence type="ECO:0000256" key="5">
    <source>
        <dbReference type="RuleBase" id="RU003512"/>
    </source>
</evidence>
<dbReference type="GO" id="GO:0007155">
    <property type="term" value="P:cell adhesion"/>
    <property type="evidence" value="ECO:0007669"/>
    <property type="project" value="InterPro"/>
</dbReference>
<organism evidence="7">
    <name type="scientific">uncultured Rubrobacteraceae bacterium</name>
    <dbReference type="NCBI Taxonomy" id="349277"/>
    <lineage>
        <taxon>Bacteria</taxon>
        <taxon>Bacillati</taxon>
        <taxon>Actinomycetota</taxon>
        <taxon>Rubrobacteria</taxon>
        <taxon>Rubrobacterales</taxon>
        <taxon>Rubrobacteraceae</taxon>
        <taxon>environmental samples</taxon>
    </lineage>
</organism>
<feature type="compositionally biased region" description="Basic and acidic residues" evidence="6">
    <location>
        <begin position="88"/>
        <end position="100"/>
    </location>
</feature>
<feature type="region of interest" description="Disordered" evidence="6">
    <location>
        <begin position="84"/>
        <end position="108"/>
    </location>
</feature>
<dbReference type="SUPFAM" id="SSF53807">
    <property type="entry name" value="Helical backbone' metal receptor"/>
    <property type="match status" value="1"/>
</dbReference>
<gene>
    <name evidence="7" type="ORF">AVDCRST_MAG05-1189</name>
</gene>
<dbReference type="PRINTS" id="PR00690">
    <property type="entry name" value="ADHESNFAMILY"/>
</dbReference>
<evidence type="ECO:0000256" key="4">
    <source>
        <dbReference type="ARBA" id="ARBA00022729"/>
    </source>
</evidence>
<sequence length="282" mass="30009">MVATYSILGDLVENVGGGNVRLTTLVGPNGDAHTFEPAPSDNAELAEVAVIFENGLGFEPWLDDLYGSSGSEARRVVVTRNVDTRPVSTEEHAGEEHGGEGHGAGGTDPHVWHDVNNAVVMVEEIRDALSEADPENAEAYEKNAGEYISELEDLDADVRRQVETIPEENRVLFTSHDTFGYFAARYGFEVDTALASASTETGDPSAGETAELAEEVERSGVPAIFGENVSDPGVMEGIAAEAGVELAPPLYTDALGEAGSEGGTYARMVRYNVSTMTEALRR</sequence>
<dbReference type="AlphaFoldDB" id="A0A6J4RZZ8"/>
<dbReference type="GO" id="GO:0030001">
    <property type="term" value="P:metal ion transport"/>
    <property type="evidence" value="ECO:0007669"/>
    <property type="project" value="InterPro"/>
</dbReference>
<keyword evidence="3" id="KW-0479">Metal-binding</keyword>
<accession>A0A6J4RZZ8</accession>
<dbReference type="InterPro" id="IPR006129">
    <property type="entry name" value="AdhesinB"/>
</dbReference>
<dbReference type="GO" id="GO:0030313">
    <property type="term" value="C:cell envelope"/>
    <property type="evidence" value="ECO:0007669"/>
    <property type="project" value="UniProtKB-SubCell"/>
</dbReference>
<dbReference type="InterPro" id="IPR050492">
    <property type="entry name" value="Bact_metal-bind_prot9"/>
</dbReference>
<keyword evidence="4" id="KW-0732">Signal</keyword>
<evidence type="ECO:0000313" key="7">
    <source>
        <dbReference type="EMBL" id="CAA9479549.1"/>
    </source>
</evidence>
<evidence type="ECO:0000256" key="6">
    <source>
        <dbReference type="SAM" id="MobiDB-lite"/>
    </source>
</evidence>
<dbReference type="PANTHER" id="PTHR42953:SF1">
    <property type="entry name" value="METAL-BINDING PROTEIN HI_0362-RELATED"/>
    <property type="match status" value="1"/>
</dbReference>
<evidence type="ECO:0000256" key="3">
    <source>
        <dbReference type="ARBA" id="ARBA00022723"/>
    </source>
</evidence>
<comment type="subcellular location">
    <subcellularLocation>
        <location evidence="1">Cell envelope</location>
    </subcellularLocation>
</comment>